<evidence type="ECO:0000313" key="14">
    <source>
        <dbReference type="Proteomes" id="UP001501302"/>
    </source>
</evidence>
<feature type="signal peptide" evidence="11">
    <location>
        <begin position="1"/>
        <end position="20"/>
    </location>
</feature>
<evidence type="ECO:0000256" key="11">
    <source>
        <dbReference type="SAM" id="SignalP"/>
    </source>
</evidence>
<comment type="subunit">
    <text evidence="4">Monomer.</text>
</comment>
<dbReference type="PANTHER" id="PTHR46323">
    <property type="entry name" value="BETA-GALACTOSIDASE"/>
    <property type="match status" value="1"/>
</dbReference>
<dbReference type="InterPro" id="IPR004199">
    <property type="entry name" value="B-gal_small/dom_5"/>
</dbReference>
<evidence type="ECO:0000256" key="2">
    <source>
        <dbReference type="ARBA" id="ARBA00001913"/>
    </source>
</evidence>
<sequence length="1075" mass="123360">MKNQIFLLLFLIPIAFVAQQNDWENPYVNQINRLQACATFYSYEDVEQAKENIREKSLLFKSLNGDWQFNWVAKPAEASKDFQKTSFDASKWDVIDVPSNWEMRGYGTPIYTNSTYPFFSDFPYINKHDNPVGHYIKSFEVDKSWSNKDVILHFGGVSSAFYVWVNGAFVGYSEDTRLPSEFDITKHIKEGNNKIAVKVYRWCDGSYLEAQDHWRMSGIEREVYLQAVPKVRLSDFTIRTELDENYEDALLQIRPEFIANIADRYIEKVGHFGDAPLNTKVDDWILSTQLLDANGNAFGEVINTNLKKYFGEIYPQRDNVSFGLIESKVKAPEKWSADSPYLYTLLFTLKDNKGNAVQYTNAKVGFRELKIDERGRFLVNGNPVKMIGVNRHDHHMKNGKSVSRADMEADVKLLKQFNFNAVRTSHYPNDPYFYDLCDTYGIYVMDEANLETHGTRGKLSNVPEWSNAFLERGVRMVERDKNHPSIVMWSLGNESGMGANHAAMSGWIKEMDPTRYIHYEGAQGDATDARYKKSYFQLGKGNPTDPKWVDMLSRMYPQAHELQSLIDDTSFDKRPVLMCEYAHAMGNSVGNMQTYWDVIYKNDRALGGYIWDWIDQGIVKKDEDGTEFLAYGGDFGDKPNNGSFCINGIIASDRTPKPEIYECKKVNQPAVISEINSLNGEFEILNRHHAIDLSKYDLVWVLSKNGVEVQSGVLEPLVTKPYKKDKIKIPFKTPKTKSGDLYFINIQGKLKTTNLWANKGYVVFEEQFKLPFEIKKSNEKIVKNPSLVVNETSDKITVNNKSMHVEIDKNTGLLSSYKFKGREFFKSPLKLNFWRPETENDAAYRKSKKQTNERNWMKAGDRFKVENTSINYENMGEVMIKIDGKIENPKTSVSLVYSIFGNGQIQVDYTNHIDQSAPNIPKIGMQFDVSNQYKNVTYFGKGPQANYQDRQTGAFVGVYKGDVNTMSYGYVFPEEYGNHMDTHWFKVQNASGKGLMVKGEVPLNFSVLPYSTYNIEAAKHTNELVDRDALTVNIDLVQMGVGGDNTWSFRAEPHEQFRVKPGDYKYTYTLIPVEK</sequence>
<protein>
    <recommendedName>
        <fullName evidence="5 10">Beta-galactosidase</fullName>
        <ecNumber evidence="5 10">3.2.1.23</ecNumber>
    </recommendedName>
    <alternativeName>
        <fullName evidence="9 10">Lactase</fullName>
    </alternativeName>
</protein>
<evidence type="ECO:0000256" key="8">
    <source>
        <dbReference type="ARBA" id="ARBA00023295"/>
    </source>
</evidence>
<dbReference type="Proteomes" id="UP001501302">
    <property type="component" value="Unassembled WGS sequence"/>
</dbReference>
<dbReference type="InterPro" id="IPR050347">
    <property type="entry name" value="Bact_Beta-galactosidase"/>
</dbReference>
<dbReference type="InterPro" id="IPR006101">
    <property type="entry name" value="Glyco_hydro_2"/>
</dbReference>
<dbReference type="InterPro" id="IPR023230">
    <property type="entry name" value="Glyco_hydro_2_CS"/>
</dbReference>
<dbReference type="PROSITE" id="PS00719">
    <property type="entry name" value="GLYCOSYL_HYDROL_F2_1"/>
    <property type="match status" value="1"/>
</dbReference>
<dbReference type="Pfam" id="PF02929">
    <property type="entry name" value="Bgal_small_N"/>
    <property type="match status" value="1"/>
</dbReference>
<dbReference type="InterPro" id="IPR032312">
    <property type="entry name" value="LacZ_4"/>
</dbReference>
<keyword evidence="7" id="KW-0106">Calcium</keyword>
<dbReference type="SMART" id="SM01038">
    <property type="entry name" value="Bgal_small_N"/>
    <property type="match status" value="1"/>
</dbReference>
<dbReference type="InterPro" id="IPR006103">
    <property type="entry name" value="Glyco_hydro_2_cat"/>
</dbReference>
<evidence type="ECO:0000256" key="4">
    <source>
        <dbReference type="ARBA" id="ARBA00011245"/>
    </source>
</evidence>
<dbReference type="InterPro" id="IPR006104">
    <property type="entry name" value="Glyco_hydro_2_N"/>
</dbReference>
<dbReference type="Pfam" id="PF16353">
    <property type="entry name" value="LacZ_4"/>
    <property type="match status" value="1"/>
</dbReference>
<evidence type="ECO:0000259" key="12">
    <source>
        <dbReference type="SMART" id="SM01038"/>
    </source>
</evidence>
<name>A0ABP9GAQ0_9FLAO</name>
<dbReference type="GO" id="GO:0016787">
    <property type="term" value="F:hydrolase activity"/>
    <property type="evidence" value="ECO:0007669"/>
    <property type="project" value="UniProtKB-KW"/>
</dbReference>
<comment type="similarity">
    <text evidence="3 10">Belongs to the glycosyl hydrolase 2 family.</text>
</comment>
<dbReference type="InterPro" id="IPR008979">
    <property type="entry name" value="Galactose-bd-like_sf"/>
</dbReference>
<dbReference type="InterPro" id="IPR036156">
    <property type="entry name" value="Beta-gal/glucu_dom_sf"/>
</dbReference>
<dbReference type="Gene3D" id="2.70.98.10">
    <property type="match status" value="1"/>
</dbReference>
<evidence type="ECO:0000313" key="13">
    <source>
        <dbReference type="EMBL" id="GAA4934611.1"/>
    </source>
</evidence>
<feature type="chain" id="PRO_5046180797" description="Beta-galactosidase" evidence="11">
    <location>
        <begin position="21"/>
        <end position="1075"/>
    </location>
</feature>
<dbReference type="SUPFAM" id="SSF51445">
    <property type="entry name" value="(Trans)glycosidases"/>
    <property type="match status" value="1"/>
</dbReference>
<comment type="caution">
    <text evidence="13">The sequence shown here is derived from an EMBL/GenBank/DDBJ whole genome shotgun (WGS) entry which is preliminary data.</text>
</comment>
<dbReference type="Gene3D" id="2.60.120.260">
    <property type="entry name" value="Galactose-binding domain-like"/>
    <property type="match status" value="1"/>
</dbReference>
<accession>A0ABP9GAQ0</accession>
<dbReference type="SUPFAM" id="SSF74650">
    <property type="entry name" value="Galactose mutarotase-like"/>
    <property type="match status" value="1"/>
</dbReference>
<reference evidence="14" key="1">
    <citation type="journal article" date="2019" name="Int. J. Syst. Evol. Microbiol.">
        <title>The Global Catalogue of Microorganisms (GCM) 10K type strain sequencing project: providing services to taxonomists for standard genome sequencing and annotation.</title>
        <authorList>
            <consortium name="The Broad Institute Genomics Platform"/>
            <consortium name="The Broad Institute Genome Sequencing Center for Infectious Disease"/>
            <person name="Wu L."/>
            <person name="Ma J."/>
        </authorList>
    </citation>
    <scope>NUCLEOTIDE SEQUENCE [LARGE SCALE GENOMIC DNA]</scope>
    <source>
        <strain evidence="14">JCM 18285</strain>
    </source>
</reference>
<dbReference type="RefSeq" id="WP_345189844.1">
    <property type="nucleotide sequence ID" value="NZ_BAABJJ010000004.1"/>
</dbReference>
<dbReference type="InterPro" id="IPR017853">
    <property type="entry name" value="GH"/>
</dbReference>
<evidence type="ECO:0000256" key="7">
    <source>
        <dbReference type="ARBA" id="ARBA00022837"/>
    </source>
</evidence>
<dbReference type="EC" id="3.2.1.23" evidence="5 10"/>
<comment type="catalytic activity">
    <reaction evidence="1 10">
        <text>Hydrolysis of terminal non-reducing beta-D-galactose residues in beta-D-galactosides.</text>
        <dbReference type="EC" id="3.2.1.23"/>
    </reaction>
</comment>
<dbReference type="InterPro" id="IPR014718">
    <property type="entry name" value="GH-type_carb-bd"/>
</dbReference>
<dbReference type="PROSITE" id="PS00608">
    <property type="entry name" value="GLYCOSYL_HYDROL_F2_2"/>
    <property type="match status" value="1"/>
</dbReference>
<organism evidence="13 14">
    <name type="scientific">Algibacter agarivorans</name>
    <dbReference type="NCBI Taxonomy" id="1109741"/>
    <lineage>
        <taxon>Bacteria</taxon>
        <taxon>Pseudomonadati</taxon>
        <taxon>Bacteroidota</taxon>
        <taxon>Flavobacteriia</taxon>
        <taxon>Flavobacteriales</taxon>
        <taxon>Flavobacteriaceae</taxon>
        <taxon>Algibacter</taxon>
    </lineage>
</organism>
<keyword evidence="14" id="KW-1185">Reference proteome</keyword>
<dbReference type="Gene3D" id="3.20.20.80">
    <property type="entry name" value="Glycosidases"/>
    <property type="match status" value="1"/>
</dbReference>
<keyword evidence="11" id="KW-0732">Signal</keyword>
<evidence type="ECO:0000256" key="10">
    <source>
        <dbReference type="RuleBase" id="RU361154"/>
    </source>
</evidence>
<evidence type="ECO:0000256" key="6">
    <source>
        <dbReference type="ARBA" id="ARBA00022801"/>
    </source>
</evidence>
<proteinExistence type="inferred from homology"/>
<evidence type="ECO:0000256" key="9">
    <source>
        <dbReference type="ARBA" id="ARBA00032230"/>
    </source>
</evidence>
<evidence type="ECO:0000256" key="5">
    <source>
        <dbReference type="ARBA" id="ARBA00012756"/>
    </source>
</evidence>
<dbReference type="InterPro" id="IPR023232">
    <property type="entry name" value="Glyco_hydro_2_AS"/>
</dbReference>
<dbReference type="Gene3D" id="2.60.40.10">
    <property type="entry name" value="Immunoglobulins"/>
    <property type="match status" value="2"/>
</dbReference>
<dbReference type="EMBL" id="BAABJJ010000004">
    <property type="protein sequence ID" value="GAA4934611.1"/>
    <property type="molecule type" value="Genomic_DNA"/>
</dbReference>
<gene>
    <name evidence="13" type="ORF">GCM10023314_03800</name>
</gene>
<dbReference type="InterPro" id="IPR011013">
    <property type="entry name" value="Gal_mutarotase_sf_dom"/>
</dbReference>
<dbReference type="PANTHER" id="PTHR46323:SF2">
    <property type="entry name" value="BETA-GALACTOSIDASE"/>
    <property type="match status" value="1"/>
</dbReference>
<evidence type="ECO:0000256" key="3">
    <source>
        <dbReference type="ARBA" id="ARBA00007401"/>
    </source>
</evidence>
<dbReference type="PRINTS" id="PR00132">
    <property type="entry name" value="GLHYDRLASE2"/>
</dbReference>
<comment type="cofactor">
    <cofactor evidence="2">
        <name>Ca(2+)</name>
        <dbReference type="ChEBI" id="CHEBI:29108"/>
    </cofactor>
</comment>
<dbReference type="InterPro" id="IPR013783">
    <property type="entry name" value="Ig-like_fold"/>
</dbReference>
<evidence type="ECO:0000256" key="1">
    <source>
        <dbReference type="ARBA" id="ARBA00001412"/>
    </source>
</evidence>
<dbReference type="Pfam" id="PF02836">
    <property type="entry name" value="Glyco_hydro_2_C"/>
    <property type="match status" value="1"/>
</dbReference>
<dbReference type="SUPFAM" id="SSF49303">
    <property type="entry name" value="beta-Galactosidase/glucuronidase domain"/>
    <property type="match status" value="2"/>
</dbReference>
<feature type="domain" description="Beta galactosidase small chain/" evidence="12">
    <location>
        <begin position="797"/>
        <end position="1071"/>
    </location>
</feature>
<dbReference type="Pfam" id="PF02837">
    <property type="entry name" value="Glyco_hydro_2_N"/>
    <property type="match status" value="1"/>
</dbReference>
<keyword evidence="8 10" id="KW-0326">Glycosidase</keyword>
<dbReference type="InterPro" id="IPR006102">
    <property type="entry name" value="Ig-like_GH2"/>
</dbReference>
<dbReference type="SUPFAM" id="SSF49785">
    <property type="entry name" value="Galactose-binding domain-like"/>
    <property type="match status" value="1"/>
</dbReference>
<dbReference type="Pfam" id="PF00703">
    <property type="entry name" value="Glyco_hydro_2"/>
    <property type="match status" value="1"/>
</dbReference>
<keyword evidence="6 10" id="KW-0378">Hydrolase</keyword>